<gene>
    <name evidence="1" type="ORF">GTS_04670</name>
</gene>
<dbReference type="AlphaFoldDB" id="A0A4D4J0F5"/>
<accession>A0A4D4J0F5</accession>
<dbReference type="Gene3D" id="3.40.50.1950">
    <property type="entry name" value="Flavin prenyltransferase-like"/>
    <property type="match status" value="1"/>
</dbReference>
<proteinExistence type="predicted"/>
<comment type="caution">
    <text evidence="1">The sequence shown here is derived from an EMBL/GenBank/DDBJ whole genome shotgun (WGS) entry which is preliminary data.</text>
</comment>
<sequence length="41" mass="4534">MDDVVDHIVARVLDQFDLPAPAARRWTGLADARAADTRRTA</sequence>
<evidence type="ECO:0000313" key="2">
    <source>
        <dbReference type="Proteomes" id="UP000298860"/>
    </source>
</evidence>
<organism evidence="1 2">
    <name type="scientific">Gandjariella thermophila</name>
    <dbReference type="NCBI Taxonomy" id="1931992"/>
    <lineage>
        <taxon>Bacteria</taxon>
        <taxon>Bacillati</taxon>
        <taxon>Actinomycetota</taxon>
        <taxon>Actinomycetes</taxon>
        <taxon>Pseudonocardiales</taxon>
        <taxon>Pseudonocardiaceae</taxon>
        <taxon>Gandjariella</taxon>
    </lineage>
</organism>
<dbReference type="EMBL" id="BJFL01000002">
    <property type="protein sequence ID" value="GDY28834.1"/>
    <property type="molecule type" value="Genomic_DNA"/>
</dbReference>
<evidence type="ECO:0000313" key="1">
    <source>
        <dbReference type="EMBL" id="GDY28834.1"/>
    </source>
</evidence>
<dbReference type="InterPro" id="IPR036551">
    <property type="entry name" value="Flavin_trans-like"/>
</dbReference>
<reference evidence="2" key="1">
    <citation type="submission" date="2019-04" db="EMBL/GenBank/DDBJ databases">
        <title>Draft genome sequence of Pseudonocardiaceae bacterium SL3-2-4.</title>
        <authorList>
            <person name="Ningsih F."/>
            <person name="Yokota A."/>
            <person name="Sakai Y."/>
            <person name="Nanatani K."/>
            <person name="Yabe S."/>
            <person name="Oetari A."/>
            <person name="Sjamsuridzal W."/>
        </authorList>
    </citation>
    <scope>NUCLEOTIDE SEQUENCE [LARGE SCALE GENOMIC DNA]</scope>
    <source>
        <strain evidence="2">SL3-2-4</strain>
    </source>
</reference>
<protein>
    <submittedName>
        <fullName evidence="1">Uncharacterized protein</fullName>
    </submittedName>
</protein>
<dbReference type="Proteomes" id="UP000298860">
    <property type="component" value="Unassembled WGS sequence"/>
</dbReference>
<name>A0A4D4J0F5_9PSEU</name>
<dbReference type="RefSeq" id="WP_264081617.1">
    <property type="nucleotide sequence ID" value="NZ_BJFL01000002.1"/>
</dbReference>
<dbReference type="GO" id="GO:0003824">
    <property type="term" value="F:catalytic activity"/>
    <property type="evidence" value="ECO:0007669"/>
    <property type="project" value="InterPro"/>
</dbReference>
<keyword evidence="2" id="KW-1185">Reference proteome</keyword>